<dbReference type="PANTHER" id="PTHR30163:SF9">
    <property type="entry name" value="MEMBRANE-BOUND LYTIC MUREIN TRANSGLYCOSYLASE B"/>
    <property type="match status" value="1"/>
</dbReference>
<feature type="domain" description="Transglycosylase SLT" evidence="2">
    <location>
        <begin position="87"/>
        <end position="388"/>
    </location>
</feature>
<protein>
    <submittedName>
        <fullName evidence="3">Lytic murein transglycosylase B</fullName>
    </submittedName>
</protein>
<accession>A0ABV4UD99</accession>
<sequence>MKTRNNPPCRFLPAALFTTLLSSAGLWLPSTALGQVPNASGKTVPKTVKKHATKVAANTLRAHRVKTANRTTPAPTPQTPPFSEMPAVGEFIQEMQERHGFDANELMQYFSTVYSNAVVLKAIRPAAVPEQQRSWQRYRARFLNERRIAGGLDFWRMHEATLARAEAVYGVPPEIIVAIIGVETEYGRNMGNFSVLEALSTLAFEYPPRAPFFRSELEALLLMARENGALPTDYRGSYAGAIGIPQFMPGSLRRFAVDFDGDGRIELRHSTADAIGSVASYLNRHGWQSNAPVALPARVDGDPAPLIAAGIKPAQALGELARQGVTLLETDPHAAEKQADLAEWPVALIDLVAPDWPTEYWVGFDNFYVITRYNRSSFYAMSVFQLAEALRQSRDAVRE</sequence>
<keyword evidence="1" id="KW-0732">Signal</keyword>
<evidence type="ECO:0000313" key="4">
    <source>
        <dbReference type="Proteomes" id="UP001574673"/>
    </source>
</evidence>
<dbReference type="RefSeq" id="WP_418890482.1">
    <property type="nucleotide sequence ID" value="NZ_JBEUWX010000002.1"/>
</dbReference>
<name>A0ABV4UD99_9RHOO</name>
<evidence type="ECO:0000256" key="1">
    <source>
        <dbReference type="SAM" id="SignalP"/>
    </source>
</evidence>
<dbReference type="EMBL" id="JBEUWX010000002">
    <property type="protein sequence ID" value="MFA9949344.1"/>
    <property type="molecule type" value="Genomic_DNA"/>
</dbReference>
<evidence type="ECO:0000313" key="3">
    <source>
        <dbReference type="EMBL" id="MFA9949344.1"/>
    </source>
</evidence>
<dbReference type="Pfam" id="PF13406">
    <property type="entry name" value="SLT_2"/>
    <property type="match status" value="1"/>
</dbReference>
<feature type="signal peptide" evidence="1">
    <location>
        <begin position="1"/>
        <end position="34"/>
    </location>
</feature>
<proteinExistence type="predicted"/>
<dbReference type="Gene3D" id="1.10.530.10">
    <property type="match status" value="1"/>
</dbReference>
<organism evidence="3 4">
    <name type="scientific">Dentiradicibacter hellwigii</name>
    <dbReference type="NCBI Taxonomy" id="3149053"/>
    <lineage>
        <taxon>Bacteria</taxon>
        <taxon>Pseudomonadati</taxon>
        <taxon>Pseudomonadota</taxon>
        <taxon>Betaproteobacteria</taxon>
        <taxon>Rhodocyclales</taxon>
        <taxon>Rhodocyclaceae</taxon>
        <taxon>Dentiradicibacter</taxon>
    </lineage>
</organism>
<keyword evidence="4" id="KW-1185">Reference proteome</keyword>
<dbReference type="Gene3D" id="1.10.8.350">
    <property type="entry name" value="Bacterial muramidase"/>
    <property type="match status" value="1"/>
</dbReference>
<dbReference type="NCBIfam" id="TIGR02282">
    <property type="entry name" value="MltB"/>
    <property type="match status" value="1"/>
</dbReference>
<dbReference type="InterPro" id="IPR031304">
    <property type="entry name" value="SLT_2"/>
</dbReference>
<dbReference type="InterPro" id="IPR011757">
    <property type="entry name" value="Lytic_transglycosylase_MltB"/>
</dbReference>
<dbReference type="CDD" id="cd13399">
    <property type="entry name" value="Slt35-like"/>
    <property type="match status" value="1"/>
</dbReference>
<gene>
    <name evidence="3" type="primary">mltB</name>
    <name evidence="3" type="ORF">ABCS64_03210</name>
</gene>
<dbReference type="SUPFAM" id="SSF53955">
    <property type="entry name" value="Lysozyme-like"/>
    <property type="match status" value="1"/>
</dbReference>
<evidence type="ECO:0000259" key="2">
    <source>
        <dbReference type="Pfam" id="PF13406"/>
    </source>
</evidence>
<dbReference type="InterPro" id="IPR043426">
    <property type="entry name" value="MltB-like"/>
</dbReference>
<dbReference type="PANTHER" id="PTHR30163">
    <property type="entry name" value="MEMBRANE-BOUND LYTIC MUREIN TRANSGLYCOSYLASE B"/>
    <property type="match status" value="1"/>
</dbReference>
<comment type="caution">
    <text evidence="3">The sequence shown here is derived from an EMBL/GenBank/DDBJ whole genome shotgun (WGS) entry which is preliminary data.</text>
</comment>
<dbReference type="Proteomes" id="UP001574673">
    <property type="component" value="Unassembled WGS sequence"/>
</dbReference>
<dbReference type="InterPro" id="IPR023346">
    <property type="entry name" value="Lysozyme-like_dom_sf"/>
</dbReference>
<reference evidence="4" key="1">
    <citation type="submission" date="2024-06" db="EMBL/GenBank/DDBJ databases">
        <title>Radixoralia hellwigii gen. nov., sp nov., isolated from a root canal in the human oral cavity.</title>
        <authorList>
            <person name="Bartsch S."/>
            <person name="Wittmer A."/>
            <person name="Schulz A.-K."/>
            <person name="Neumann-Schaal M."/>
            <person name="Wolf J."/>
            <person name="Gronow S."/>
            <person name="Tennert C."/>
            <person name="Haecker G."/>
            <person name="Cieplik F."/>
            <person name="Al-Ahmad A."/>
        </authorList>
    </citation>
    <scope>NUCLEOTIDE SEQUENCE [LARGE SCALE GENOMIC DNA]</scope>
    <source>
        <strain evidence="4">Wk13</strain>
    </source>
</reference>
<feature type="chain" id="PRO_5046829848" evidence="1">
    <location>
        <begin position="35"/>
        <end position="399"/>
    </location>
</feature>